<organism evidence="2 3">
    <name type="scientific">Eumeta variegata</name>
    <name type="common">Bagworm moth</name>
    <name type="synonym">Eumeta japonica</name>
    <dbReference type="NCBI Taxonomy" id="151549"/>
    <lineage>
        <taxon>Eukaryota</taxon>
        <taxon>Metazoa</taxon>
        <taxon>Ecdysozoa</taxon>
        <taxon>Arthropoda</taxon>
        <taxon>Hexapoda</taxon>
        <taxon>Insecta</taxon>
        <taxon>Pterygota</taxon>
        <taxon>Neoptera</taxon>
        <taxon>Endopterygota</taxon>
        <taxon>Lepidoptera</taxon>
        <taxon>Glossata</taxon>
        <taxon>Ditrysia</taxon>
        <taxon>Tineoidea</taxon>
        <taxon>Psychidae</taxon>
        <taxon>Oiketicinae</taxon>
        <taxon>Eumeta</taxon>
    </lineage>
</organism>
<sequence>MPPLSKVTPTYWAAAATKPHGRRPPNLIISTYPPAHTICPAIKVIKREIKLPSSLRTAKAHADSDKGGWKRKKKTNARENA</sequence>
<dbReference type="AlphaFoldDB" id="A0A4C1T6G4"/>
<dbReference type="EMBL" id="BGZK01004468">
    <property type="protein sequence ID" value="GBP09180.1"/>
    <property type="molecule type" value="Genomic_DNA"/>
</dbReference>
<gene>
    <name evidence="2" type="ORF">EVAR_103618_1</name>
</gene>
<evidence type="ECO:0000313" key="3">
    <source>
        <dbReference type="Proteomes" id="UP000299102"/>
    </source>
</evidence>
<reference evidence="2 3" key="1">
    <citation type="journal article" date="2019" name="Commun. Biol.">
        <title>The bagworm genome reveals a unique fibroin gene that provides high tensile strength.</title>
        <authorList>
            <person name="Kono N."/>
            <person name="Nakamura H."/>
            <person name="Ohtoshi R."/>
            <person name="Tomita M."/>
            <person name="Numata K."/>
            <person name="Arakawa K."/>
        </authorList>
    </citation>
    <scope>NUCLEOTIDE SEQUENCE [LARGE SCALE GENOMIC DNA]</scope>
</reference>
<accession>A0A4C1T6G4</accession>
<dbReference type="Proteomes" id="UP000299102">
    <property type="component" value="Unassembled WGS sequence"/>
</dbReference>
<comment type="caution">
    <text evidence="2">The sequence shown here is derived from an EMBL/GenBank/DDBJ whole genome shotgun (WGS) entry which is preliminary data.</text>
</comment>
<name>A0A4C1T6G4_EUMVA</name>
<evidence type="ECO:0000256" key="1">
    <source>
        <dbReference type="SAM" id="MobiDB-lite"/>
    </source>
</evidence>
<proteinExistence type="predicted"/>
<evidence type="ECO:0000313" key="2">
    <source>
        <dbReference type="EMBL" id="GBP09180.1"/>
    </source>
</evidence>
<keyword evidence="3" id="KW-1185">Reference proteome</keyword>
<feature type="region of interest" description="Disordered" evidence="1">
    <location>
        <begin position="53"/>
        <end position="81"/>
    </location>
</feature>
<protein>
    <submittedName>
        <fullName evidence="2">Uncharacterized protein</fullName>
    </submittedName>
</protein>